<dbReference type="EMBL" id="LAZR01039626">
    <property type="protein sequence ID" value="KKL16529.1"/>
    <property type="molecule type" value="Genomic_DNA"/>
</dbReference>
<dbReference type="AlphaFoldDB" id="A0A0F9B3M2"/>
<protein>
    <submittedName>
        <fullName evidence="1">Uncharacterized protein</fullName>
    </submittedName>
</protein>
<sequence>MPPGNGKEQRTDERTEEQQLVEAPLVVKLGGKRYEIKPLKINPQYQWREKFFGAFVGMAKNLRPPRPPLLAFLPLVGKRLTQHNDTKVFVEMLNVGLIKAPKMVADLFFAYAKDLPRKEIEEQATERELVYAFKEVMRYAFPFYELVSWAVQIAKRANPQQWAKSMSTPSTTGASPRST</sequence>
<gene>
    <name evidence="1" type="ORF">LCGC14_2494640</name>
</gene>
<reference evidence="1" key="1">
    <citation type="journal article" date="2015" name="Nature">
        <title>Complex archaea that bridge the gap between prokaryotes and eukaryotes.</title>
        <authorList>
            <person name="Spang A."/>
            <person name="Saw J.H."/>
            <person name="Jorgensen S.L."/>
            <person name="Zaremba-Niedzwiedzka K."/>
            <person name="Martijn J."/>
            <person name="Lind A.E."/>
            <person name="van Eijk R."/>
            <person name="Schleper C."/>
            <person name="Guy L."/>
            <person name="Ettema T.J."/>
        </authorList>
    </citation>
    <scope>NUCLEOTIDE SEQUENCE</scope>
</reference>
<proteinExistence type="predicted"/>
<name>A0A0F9B3M2_9ZZZZ</name>
<accession>A0A0F9B3M2</accession>
<organism evidence="1">
    <name type="scientific">marine sediment metagenome</name>
    <dbReference type="NCBI Taxonomy" id="412755"/>
    <lineage>
        <taxon>unclassified sequences</taxon>
        <taxon>metagenomes</taxon>
        <taxon>ecological metagenomes</taxon>
    </lineage>
</organism>
<comment type="caution">
    <text evidence="1">The sequence shown here is derived from an EMBL/GenBank/DDBJ whole genome shotgun (WGS) entry which is preliminary data.</text>
</comment>
<evidence type="ECO:0000313" key="1">
    <source>
        <dbReference type="EMBL" id="KKL16529.1"/>
    </source>
</evidence>